<dbReference type="GO" id="GO:0003676">
    <property type="term" value="F:nucleic acid binding"/>
    <property type="evidence" value="ECO:0007669"/>
    <property type="project" value="InterPro"/>
</dbReference>
<feature type="compositionally biased region" description="Basic and acidic residues" evidence="2">
    <location>
        <begin position="1"/>
        <end position="12"/>
    </location>
</feature>
<dbReference type="SUPFAM" id="SSF57756">
    <property type="entry name" value="Retrovirus zinc finger-like domains"/>
    <property type="match status" value="1"/>
</dbReference>
<evidence type="ECO:0000313" key="5">
    <source>
        <dbReference type="Proteomes" id="UP000265520"/>
    </source>
</evidence>
<dbReference type="PROSITE" id="PS50158">
    <property type="entry name" value="ZF_CCHC"/>
    <property type="match status" value="1"/>
</dbReference>
<feature type="compositionally biased region" description="Basic and acidic residues" evidence="2">
    <location>
        <begin position="20"/>
        <end position="33"/>
    </location>
</feature>
<feature type="non-terminal residue" evidence="4">
    <location>
        <position position="52"/>
    </location>
</feature>
<keyword evidence="1" id="KW-0863">Zinc-finger</keyword>
<evidence type="ECO:0000313" key="4">
    <source>
        <dbReference type="EMBL" id="MCI48172.1"/>
    </source>
</evidence>
<keyword evidence="1" id="KW-0862">Zinc</keyword>
<organism evidence="4 5">
    <name type="scientific">Trifolium medium</name>
    <dbReference type="NCBI Taxonomy" id="97028"/>
    <lineage>
        <taxon>Eukaryota</taxon>
        <taxon>Viridiplantae</taxon>
        <taxon>Streptophyta</taxon>
        <taxon>Embryophyta</taxon>
        <taxon>Tracheophyta</taxon>
        <taxon>Spermatophyta</taxon>
        <taxon>Magnoliopsida</taxon>
        <taxon>eudicotyledons</taxon>
        <taxon>Gunneridae</taxon>
        <taxon>Pentapetalae</taxon>
        <taxon>rosids</taxon>
        <taxon>fabids</taxon>
        <taxon>Fabales</taxon>
        <taxon>Fabaceae</taxon>
        <taxon>Papilionoideae</taxon>
        <taxon>50 kb inversion clade</taxon>
        <taxon>NPAAA clade</taxon>
        <taxon>Hologalegina</taxon>
        <taxon>IRL clade</taxon>
        <taxon>Trifolieae</taxon>
        <taxon>Trifolium</taxon>
    </lineage>
</organism>
<sequence length="52" mass="6172">MSNNSRNRDVSDNRSNIRSQSKDNEEDKSDQDREVRCFECEGYGHYRTECPN</sequence>
<dbReference type="GO" id="GO:0008270">
    <property type="term" value="F:zinc ion binding"/>
    <property type="evidence" value="ECO:0007669"/>
    <property type="project" value="UniProtKB-KW"/>
</dbReference>
<dbReference type="EMBL" id="LXQA010382555">
    <property type="protein sequence ID" value="MCI48172.1"/>
    <property type="molecule type" value="Genomic_DNA"/>
</dbReference>
<accession>A0A392SI82</accession>
<evidence type="ECO:0000259" key="3">
    <source>
        <dbReference type="PROSITE" id="PS50158"/>
    </source>
</evidence>
<dbReference type="Gene3D" id="4.10.60.10">
    <property type="entry name" value="Zinc finger, CCHC-type"/>
    <property type="match status" value="1"/>
</dbReference>
<evidence type="ECO:0000256" key="2">
    <source>
        <dbReference type="SAM" id="MobiDB-lite"/>
    </source>
</evidence>
<dbReference type="InterPro" id="IPR036875">
    <property type="entry name" value="Znf_CCHC_sf"/>
</dbReference>
<comment type="caution">
    <text evidence="4">The sequence shown here is derived from an EMBL/GenBank/DDBJ whole genome shotgun (WGS) entry which is preliminary data.</text>
</comment>
<proteinExistence type="predicted"/>
<protein>
    <recommendedName>
        <fullName evidence="3">CCHC-type domain-containing protein</fullName>
    </recommendedName>
</protein>
<dbReference type="InterPro" id="IPR001878">
    <property type="entry name" value="Znf_CCHC"/>
</dbReference>
<feature type="domain" description="CCHC-type" evidence="3">
    <location>
        <begin position="36"/>
        <end position="52"/>
    </location>
</feature>
<name>A0A392SI82_9FABA</name>
<keyword evidence="1" id="KW-0479">Metal-binding</keyword>
<dbReference type="Proteomes" id="UP000265520">
    <property type="component" value="Unassembled WGS sequence"/>
</dbReference>
<feature type="region of interest" description="Disordered" evidence="2">
    <location>
        <begin position="1"/>
        <end position="33"/>
    </location>
</feature>
<reference evidence="4 5" key="1">
    <citation type="journal article" date="2018" name="Front. Plant Sci.">
        <title>Red Clover (Trifolium pratense) and Zigzag Clover (T. medium) - A Picture of Genomic Similarities and Differences.</title>
        <authorList>
            <person name="Dluhosova J."/>
            <person name="Istvanek J."/>
            <person name="Nedelnik J."/>
            <person name="Repkova J."/>
        </authorList>
    </citation>
    <scope>NUCLEOTIDE SEQUENCE [LARGE SCALE GENOMIC DNA]</scope>
    <source>
        <strain evidence="5">cv. 10/8</strain>
        <tissue evidence="4">Leaf</tissue>
    </source>
</reference>
<dbReference type="AlphaFoldDB" id="A0A392SI82"/>
<keyword evidence="5" id="KW-1185">Reference proteome</keyword>
<evidence type="ECO:0000256" key="1">
    <source>
        <dbReference type="PROSITE-ProRule" id="PRU00047"/>
    </source>
</evidence>